<comment type="catalytic activity">
    <reaction evidence="6">
        <text>L-asparagine + H2O = L-aspartate + NH4(+)</text>
        <dbReference type="Rhea" id="RHEA:21016"/>
        <dbReference type="ChEBI" id="CHEBI:15377"/>
        <dbReference type="ChEBI" id="CHEBI:28938"/>
        <dbReference type="ChEBI" id="CHEBI:29991"/>
        <dbReference type="ChEBI" id="CHEBI:58048"/>
        <dbReference type="EC" id="3.5.1.1"/>
    </reaction>
</comment>
<feature type="binding site" evidence="10">
    <location>
        <begin position="217"/>
        <end position="220"/>
    </location>
    <ligand>
        <name>substrate</name>
    </ligand>
</feature>
<dbReference type="InterPro" id="IPR000246">
    <property type="entry name" value="Peptidase_T2"/>
</dbReference>
<comment type="caution">
    <text evidence="12">The sequence shown here is derived from an EMBL/GenBank/DDBJ whole genome shotgun (WGS) entry which is preliminary data.</text>
</comment>
<keyword evidence="5" id="KW-0068">Autocatalytic cleavage</keyword>
<organism evidence="12 13">
    <name type="scientific">Aquatica leii</name>
    <dbReference type="NCBI Taxonomy" id="1421715"/>
    <lineage>
        <taxon>Eukaryota</taxon>
        <taxon>Metazoa</taxon>
        <taxon>Ecdysozoa</taxon>
        <taxon>Arthropoda</taxon>
        <taxon>Hexapoda</taxon>
        <taxon>Insecta</taxon>
        <taxon>Pterygota</taxon>
        <taxon>Neoptera</taxon>
        <taxon>Endopterygota</taxon>
        <taxon>Coleoptera</taxon>
        <taxon>Polyphaga</taxon>
        <taxon>Elateriformia</taxon>
        <taxon>Elateroidea</taxon>
        <taxon>Lampyridae</taxon>
        <taxon>Luciolinae</taxon>
        <taxon>Aquatica</taxon>
    </lineage>
</organism>
<keyword evidence="13" id="KW-1185">Reference proteome</keyword>
<comment type="function">
    <text evidence="7">Has both L-asparaginase and beta-aspartyl peptidase activity. Does not have aspartylglucosaminidase activity and is inactive toward GlcNAc-L-Asn. Likewise, has no activity toward glutamine.</text>
</comment>
<evidence type="ECO:0000256" key="11">
    <source>
        <dbReference type="PIRSR" id="PIRSR600246-3"/>
    </source>
</evidence>
<dbReference type="InterPro" id="IPR029055">
    <property type="entry name" value="Ntn_hydrolases_N"/>
</dbReference>
<evidence type="ECO:0000256" key="1">
    <source>
        <dbReference type="ARBA" id="ARBA00000306"/>
    </source>
</evidence>
<dbReference type="AlphaFoldDB" id="A0AAN7P3X6"/>
<dbReference type="PANTHER" id="PTHR10188">
    <property type="entry name" value="L-ASPARAGINASE"/>
    <property type="match status" value="1"/>
</dbReference>
<dbReference type="FunFam" id="3.60.20.30:FF:000001">
    <property type="entry name" value="Isoaspartyl peptidase/L-asparaginase"/>
    <property type="match status" value="1"/>
</dbReference>
<dbReference type="Gene3D" id="3.60.20.30">
    <property type="entry name" value="(Glycosyl)asparaginase"/>
    <property type="match status" value="1"/>
</dbReference>
<gene>
    <name evidence="12" type="ORF">RN001_014201</name>
</gene>
<protein>
    <submittedName>
        <fullName evidence="12">Uncharacterized protein</fullName>
    </submittedName>
</protein>
<dbReference type="GO" id="GO:0004067">
    <property type="term" value="F:asparaginase activity"/>
    <property type="evidence" value="ECO:0007669"/>
    <property type="project" value="UniProtKB-EC"/>
</dbReference>
<evidence type="ECO:0000256" key="3">
    <source>
        <dbReference type="ARBA" id="ARBA00022670"/>
    </source>
</evidence>
<dbReference type="GO" id="GO:0033345">
    <property type="term" value="P:L-asparagine catabolic process via L-aspartate"/>
    <property type="evidence" value="ECO:0007669"/>
    <property type="project" value="TreeGrafter"/>
</dbReference>
<evidence type="ECO:0000256" key="10">
    <source>
        <dbReference type="PIRSR" id="PIRSR600246-2"/>
    </source>
</evidence>
<dbReference type="GO" id="GO:0006508">
    <property type="term" value="P:proteolysis"/>
    <property type="evidence" value="ECO:0007669"/>
    <property type="project" value="UniProtKB-KW"/>
</dbReference>
<dbReference type="CDD" id="cd04702">
    <property type="entry name" value="ASRGL1_like"/>
    <property type="match status" value="1"/>
</dbReference>
<proteinExistence type="inferred from homology"/>
<evidence type="ECO:0000256" key="4">
    <source>
        <dbReference type="ARBA" id="ARBA00022801"/>
    </source>
</evidence>
<dbReference type="GO" id="GO:0008798">
    <property type="term" value="F:beta-aspartyl-peptidase activity"/>
    <property type="evidence" value="ECO:0007669"/>
    <property type="project" value="UniProtKB-EC"/>
</dbReference>
<dbReference type="EMBL" id="JARPUR010000006">
    <property type="protein sequence ID" value="KAK4874841.1"/>
    <property type="molecule type" value="Genomic_DNA"/>
</dbReference>
<evidence type="ECO:0000256" key="9">
    <source>
        <dbReference type="PIRSR" id="PIRSR600246-1"/>
    </source>
</evidence>
<evidence type="ECO:0000256" key="6">
    <source>
        <dbReference type="ARBA" id="ARBA00049366"/>
    </source>
</evidence>
<evidence type="ECO:0000256" key="7">
    <source>
        <dbReference type="ARBA" id="ARBA00054922"/>
    </source>
</evidence>
<sequence>MEPIILVHGGAGDVPASKVALKLSGCKKAVIEGFKLMKNGGTALDAVEAAVRIMEDEPVFNAGYGSALNIEGEVEMDASVMIGNDLRAGSVSIVKDIAHPISLARKVMEKTPHVILSGEGGKKFALEQGFQILDKGALVTEDAKTDLKYGGHFSELKGNHKKGDVGTVGAVAIDASGMMVAGTSTGGICGKMVGRCSDTSQIGSGTYANKYGVVSTTGYGEEILKFCLAHTIIKEMENGKSAQEATTKSIKAMTEQLHKTAGAITLSKGGNIGIDFSSKSMSWAYITKKQLHYGIEHEQDEIESLI</sequence>
<feature type="site" description="Cleavage; by autolysis" evidence="11">
    <location>
        <begin position="166"/>
        <end position="167"/>
    </location>
</feature>
<dbReference type="PANTHER" id="PTHR10188:SF41">
    <property type="entry name" value="ISOASPARTYL PEPTIDASE_L-ASPARAGINASE"/>
    <property type="match status" value="1"/>
</dbReference>
<evidence type="ECO:0000313" key="13">
    <source>
        <dbReference type="Proteomes" id="UP001353858"/>
    </source>
</evidence>
<comment type="similarity">
    <text evidence="2">Belongs to the Ntn-hydrolase family.</text>
</comment>
<name>A0AAN7P3X6_9COLE</name>
<dbReference type="Proteomes" id="UP001353858">
    <property type="component" value="Unassembled WGS sequence"/>
</dbReference>
<keyword evidence="3" id="KW-0645">Protease</keyword>
<comment type="subunit">
    <text evidence="8">Heterodimer of an alpha and beta chain produced by autocleavage.</text>
</comment>
<evidence type="ECO:0000256" key="5">
    <source>
        <dbReference type="ARBA" id="ARBA00022813"/>
    </source>
</evidence>
<keyword evidence="4" id="KW-0378">Hydrolase</keyword>
<evidence type="ECO:0000313" key="12">
    <source>
        <dbReference type="EMBL" id="KAK4874841.1"/>
    </source>
</evidence>
<feature type="active site" description="Nucleophile" evidence="9">
    <location>
        <position position="167"/>
    </location>
</feature>
<dbReference type="Pfam" id="PF01112">
    <property type="entry name" value="Asparaginase_2"/>
    <property type="match status" value="1"/>
</dbReference>
<reference evidence="13" key="1">
    <citation type="submission" date="2023-01" db="EMBL/GenBank/DDBJ databases">
        <title>Key to firefly adult light organ development and bioluminescence: homeobox transcription factors regulate luciferase expression and transportation to peroxisome.</title>
        <authorList>
            <person name="Fu X."/>
        </authorList>
    </citation>
    <scope>NUCLEOTIDE SEQUENCE [LARGE SCALE GENOMIC DNA]</scope>
</reference>
<dbReference type="SUPFAM" id="SSF56235">
    <property type="entry name" value="N-terminal nucleophile aminohydrolases (Ntn hydrolases)"/>
    <property type="match status" value="1"/>
</dbReference>
<feature type="binding site" evidence="10">
    <location>
        <begin position="195"/>
        <end position="198"/>
    </location>
    <ligand>
        <name>substrate</name>
    </ligand>
</feature>
<evidence type="ECO:0000256" key="8">
    <source>
        <dbReference type="ARBA" id="ARBA00061780"/>
    </source>
</evidence>
<dbReference type="GO" id="GO:0005737">
    <property type="term" value="C:cytoplasm"/>
    <property type="evidence" value="ECO:0007669"/>
    <property type="project" value="TreeGrafter"/>
</dbReference>
<accession>A0AAN7P3X6</accession>
<dbReference type="InterPro" id="IPR033844">
    <property type="entry name" value="ASRGL1_meta"/>
</dbReference>
<evidence type="ECO:0000256" key="2">
    <source>
        <dbReference type="ARBA" id="ARBA00010872"/>
    </source>
</evidence>
<comment type="catalytic activity">
    <reaction evidence="1">
        <text>Cleavage of a beta-linked Asp residue from the N-terminus of a polypeptide.</text>
        <dbReference type="EC" id="3.4.19.5"/>
    </reaction>
</comment>